<evidence type="ECO:0000256" key="1">
    <source>
        <dbReference type="SAM" id="MobiDB-lite"/>
    </source>
</evidence>
<evidence type="ECO:0000313" key="2">
    <source>
        <dbReference type="Proteomes" id="UP000025227"/>
    </source>
</evidence>
<protein>
    <submittedName>
        <fullName evidence="3">Uncharacterized protein</fullName>
    </submittedName>
</protein>
<evidence type="ECO:0000313" key="3">
    <source>
        <dbReference type="WBParaSite" id="HCON_00155085-00001"/>
    </source>
</evidence>
<dbReference type="Proteomes" id="UP000025227">
    <property type="component" value="Unplaced"/>
</dbReference>
<reference evidence="3" key="1">
    <citation type="submission" date="2020-12" db="UniProtKB">
        <authorList>
            <consortium name="WormBaseParasite"/>
        </authorList>
    </citation>
    <scope>IDENTIFICATION</scope>
    <source>
        <strain evidence="3">MHco3</strain>
    </source>
</reference>
<organism evidence="2 3">
    <name type="scientific">Haemonchus contortus</name>
    <name type="common">Barber pole worm</name>
    <dbReference type="NCBI Taxonomy" id="6289"/>
    <lineage>
        <taxon>Eukaryota</taxon>
        <taxon>Metazoa</taxon>
        <taxon>Ecdysozoa</taxon>
        <taxon>Nematoda</taxon>
        <taxon>Chromadorea</taxon>
        <taxon>Rhabditida</taxon>
        <taxon>Rhabditina</taxon>
        <taxon>Rhabditomorpha</taxon>
        <taxon>Strongyloidea</taxon>
        <taxon>Trichostrongylidae</taxon>
        <taxon>Haemonchus</taxon>
    </lineage>
</organism>
<name>A0A7I4YYV4_HAECO</name>
<dbReference type="AlphaFoldDB" id="A0A7I4YYV4"/>
<sequence length="49" mass="5284">MTHPLNLSIPMGSIHQKKPSPTAINQEYSAPPMGGRRDPLAPTISAFRA</sequence>
<accession>A0A7I4YYV4</accession>
<keyword evidence="2" id="KW-1185">Reference proteome</keyword>
<feature type="region of interest" description="Disordered" evidence="1">
    <location>
        <begin position="1"/>
        <end position="49"/>
    </location>
</feature>
<proteinExistence type="predicted"/>
<dbReference type="WBParaSite" id="HCON_00155085-00001">
    <property type="protein sequence ID" value="HCON_00155085-00001"/>
    <property type="gene ID" value="HCON_00155085"/>
</dbReference>